<keyword evidence="4" id="KW-1185">Reference proteome</keyword>
<dbReference type="EMBL" id="CP093350">
    <property type="protein sequence ID" value="WOH11634.1"/>
    <property type="molecule type" value="Genomic_DNA"/>
</dbReference>
<accession>A0A175YLD6</accession>
<evidence type="ECO:0000256" key="1">
    <source>
        <dbReference type="SAM" id="MobiDB-lite"/>
    </source>
</evidence>
<gene>
    <name evidence="2" type="ORF">DCAR_028423</name>
    <name evidence="3" type="ORF">DCAR_0831124</name>
</gene>
<reference evidence="3" key="2">
    <citation type="submission" date="2022-03" db="EMBL/GenBank/DDBJ databases">
        <title>Draft title - Genomic analysis of global carrot germplasm unveils the trajectory of domestication and the origin of high carotenoid orange carrot.</title>
        <authorList>
            <person name="Iorizzo M."/>
            <person name="Ellison S."/>
            <person name="Senalik D."/>
            <person name="Macko-Podgorni A."/>
            <person name="Grzebelus D."/>
            <person name="Bostan H."/>
            <person name="Rolling W."/>
            <person name="Curaba J."/>
            <person name="Simon P."/>
        </authorList>
    </citation>
    <scope>NUCLEOTIDE SEQUENCE</scope>
    <source>
        <tissue evidence="3">Leaf</tissue>
    </source>
</reference>
<reference evidence="2" key="1">
    <citation type="journal article" date="2016" name="Nat. Genet.">
        <title>A high-quality carrot genome assembly provides new insights into carotenoid accumulation and asterid genome evolution.</title>
        <authorList>
            <person name="Iorizzo M."/>
            <person name="Ellison S."/>
            <person name="Senalik D."/>
            <person name="Zeng P."/>
            <person name="Satapoomin P."/>
            <person name="Huang J."/>
            <person name="Bowman M."/>
            <person name="Iovene M."/>
            <person name="Sanseverino W."/>
            <person name="Cavagnaro P."/>
            <person name="Yildiz M."/>
            <person name="Macko-Podgorni A."/>
            <person name="Moranska E."/>
            <person name="Grzebelus E."/>
            <person name="Grzebelus D."/>
            <person name="Ashrafi H."/>
            <person name="Zheng Z."/>
            <person name="Cheng S."/>
            <person name="Spooner D."/>
            <person name="Van Deynze A."/>
            <person name="Simon P."/>
        </authorList>
    </citation>
    <scope>NUCLEOTIDE SEQUENCE [LARGE SCALE GENOMIC DNA]</scope>
    <source>
        <tissue evidence="2">Leaf</tissue>
    </source>
</reference>
<evidence type="ECO:0000313" key="4">
    <source>
        <dbReference type="Proteomes" id="UP000077755"/>
    </source>
</evidence>
<feature type="region of interest" description="Disordered" evidence="1">
    <location>
        <begin position="1"/>
        <end position="26"/>
    </location>
</feature>
<organism evidence="2">
    <name type="scientific">Daucus carota subsp. sativus</name>
    <name type="common">Carrot</name>
    <dbReference type="NCBI Taxonomy" id="79200"/>
    <lineage>
        <taxon>Eukaryota</taxon>
        <taxon>Viridiplantae</taxon>
        <taxon>Streptophyta</taxon>
        <taxon>Embryophyta</taxon>
        <taxon>Tracheophyta</taxon>
        <taxon>Spermatophyta</taxon>
        <taxon>Magnoliopsida</taxon>
        <taxon>eudicotyledons</taxon>
        <taxon>Gunneridae</taxon>
        <taxon>Pentapetalae</taxon>
        <taxon>asterids</taxon>
        <taxon>campanulids</taxon>
        <taxon>Apiales</taxon>
        <taxon>Apiaceae</taxon>
        <taxon>Apioideae</taxon>
        <taxon>Scandiceae</taxon>
        <taxon>Daucinae</taxon>
        <taxon>Daucus</taxon>
        <taxon>Daucus sect. Daucus</taxon>
    </lineage>
</organism>
<dbReference type="Gramene" id="KZM84283">
    <property type="protein sequence ID" value="KZM84283"/>
    <property type="gene ID" value="DCAR_028423"/>
</dbReference>
<feature type="region of interest" description="Disordered" evidence="1">
    <location>
        <begin position="56"/>
        <end position="108"/>
    </location>
</feature>
<dbReference type="Proteomes" id="UP000077755">
    <property type="component" value="Chromosome 8"/>
</dbReference>
<protein>
    <submittedName>
        <fullName evidence="2">Uncharacterized protein</fullName>
    </submittedName>
</protein>
<feature type="compositionally biased region" description="Acidic residues" evidence="1">
    <location>
        <begin position="99"/>
        <end position="108"/>
    </location>
</feature>
<evidence type="ECO:0000313" key="3">
    <source>
        <dbReference type="EMBL" id="WOH11634.1"/>
    </source>
</evidence>
<sequence length="108" mass="11996">MERPQKISNQNQQSDDGSTKIPAPPVFGYAAMPVLVTHSLRPPIYVPKILNPQTPRHAELFHNLQQKPGGGLSTSAPKPQQNEHQESSVPMKPKPEPEPMQEVDDEDL</sequence>
<dbReference type="EMBL" id="LNRQ01000008">
    <property type="protein sequence ID" value="KZM84283.1"/>
    <property type="molecule type" value="Genomic_DNA"/>
</dbReference>
<proteinExistence type="predicted"/>
<dbReference type="AlphaFoldDB" id="A0A175YLD6"/>
<feature type="compositionally biased region" description="Polar residues" evidence="1">
    <location>
        <begin position="1"/>
        <end position="16"/>
    </location>
</feature>
<name>A0A175YLD6_DAUCS</name>
<evidence type="ECO:0000313" key="2">
    <source>
        <dbReference type="EMBL" id="KZM84283.1"/>
    </source>
</evidence>